<accession>A0ABR1TBB9</accession>
<organism evidence="1 2">
    <name type="scientific">Apiospora rasikravindrae</name>
    <dbReference type="NCBI Taxonomy" id="990691"/>
    <lineage>
        <taxon>Eukaryota</taxon>
        <taxon>Fungi</taxon>
        <taxon>Dikarya</taxon>
        <taxon>Ascomycota</taxon>
        <taxon>Pezizomycotina</taxon>
        <taxon>Sordariomycetes</taxon>
        <taxon>Xylariomycetidae</taxon>
        <taxon>Amphisphaeriales</taxon>
        <taxon>Apiosporaceae</taxon>
        <taxon>Apiospora</taxon>
    </lineage>
</organism>
<protein>
    <submittedName>
        <fullName evidence="1">Uncharacterized protein</fullName>
    </submittedName>
</protein>
<dbReference type="EMBL" id="JAQQWK010000004">
    <property type="protein sequence ID" value="KAK8043265.1"/>
    <property type="molecule type" value="Genomic_DNA"/>
</dbReference>
<gene>
    <name evidence="1" type="ORF">PG993_005695</name>
</gene>
<sequence length="160" mass="18156">MTEQGSMVDRHMAVKHLVLNFITPSTDDQHPLASHEERLQCLSARGGPVPAEYRNPYRKKLMRPEWMADSLCYLLRYMNAGASFAGTEYEEKYAGLMFERVGFITLQIDGRPYRELDVGAHVKSRVSYLELDVRTYKEGGVLYPVWIKEVLAARAAAGLA</sequence>
<evidence type="ECO:0000313" key="2">
    <source>
        <dbReference type="Proteomes" id="UP001444661"/>
    </source>
</evidence>
<keyword evidence="2" id="KW-1185">Reference proteome</keyword>
<dbReference type="Proteomes" id="UP001444661">
    <property type="component" value="Unassembled WGS sequence"/>
</dbReference>
<comment type="caution">
    <text evidence="1">The sequence shown here is derived from an EMBL/GenBank/DDBJ whole genome shotgun (WGS) entry which is preliminary data.</text>
</comment>
<proteinExistence type="predicted"/>
<reference evidence="1 2" key="1">
    <citation type="submission" date="2023-01" db="EMBL/GenBank/DDBJ databases">
        <title>Analysis of 21 Apiospora genomes using comparative genomics revels a genus with tremendous synthesis potential of carbohydrate active enzymes and secondary metabolites.</title>
        <authorList>
            <person name="Sorensen T."/>
        </authorList>
    </citation>
    <scope>NUCLEOTIDE SEQUENCE [LARGE SCALE GENOMIC DNA]</scope>
    <source>
        <strain evidence="1 2">CBS 33761</strain>
    </source>
</reference>
<evidence type="ECO:0000313" key="1">
    <source>
        <dbReference type="EMBL" id="KAK8043265.1"/>
    </source>
</evidence>
<name>A0ABR1TBB9_9PEZI</name>